<sequence>MREEGIEGEEDQLHRLNLFFVSEEAKKTLTSIKYWFCCMDLDGDWVLSTSEWSSSMGRSEAAGQPWDAGYEVELSPVDQKLEGQRYMLARRPFFEEPSPLGDVDL</sequence>
<evidence type="ECO:0000313" key="1">
    <source>
        <dbReference type="EMBL" id="EHB04432.1"/>
    </source>
</evidence>
<evidence type="ECO:0000313" key="2">
    <source>
        <dbReference type="Proteomes" id="UP000006813"/>
    </source>
</evidence>
<organism evidence="1 2">
    <name type="scientific">Heterocephalus glaber</name>
    <name type="common">Naked mole rat</name>
    <dbReference type="NCBI Taxonomy" id="10181"/>
    <lineage>
        <taxon>Eukaryota</taxon>
        <taxon>Metazoa</taxon>
        <taxon>Chordata</taxon>
        <taxon>Craniata</taxon>
        <taxon>Vertebrata</taxon>
        <taxon>Euteleostomi</taxon>
        <taxon>Mammalia</taxon>
        <taxon>Eutheria</taxon>
        <taxon>Euarchontoglires</taxon>
        <taxon>Glires</taxon>
        <taxon>Rodentia</taxon>
        <taxon>Hystricomorpha</taxon>
        <taxon>Bathyergidae</taxon>
        <taxon>Heterocephalus</taxon>
    </lineage>
</organism>
<dbReference type="Proteomes" id="UP000006813">
    <property type="component" value="Unassembled WGS sequence"/>
</dbReference>
<gene>
    <name evidence="1" type="ORF">GW7_11847</name>
</gene>
<name>G5B571_HETGA</name>
<accession>G5B571</accession>
<dbReference type="Gene3D" id="1.10.238.10">
    <property type="entry name" value="EF-hand"/>
    <property type="match status" value="1"/>
</dbReference>
<dbReference type="AlphaFoldDB" id="G5B571"/>
<dbReference type="InParanoid" id="G5B571"/>
<proteinExistence type="predicted"/>
<reference evidence="1 2" key="1">
    <citation type="journal article" date="2011" name="Nature">
        <title>Genome sequencing reveals insights into physiology and longevity of the naked mole rat.</title>
        <authorList>
            <person name="Kim E.B."/>
            <person name="Fang X."/>
            <person name="Fushan A.A."/>
            <person name="Huang Z."/>
            <person name="Lobanov A.V."/>
            <person name="Han L."/>
            <person name="Marino S.M."/>
            <person name="Sun X."/>
            <person name="Turanov A.A."/>
            <person name="Yang P."/>
            <person name="Yim S.H."/>
            <person name="Zhao X."/>
            <person name="Kasaikina M.V."/>
            <person name="Stoletzki N."/>
            <person name="Peng C."/>
            <person name="Polak P."/>
            <person name="Xiong Z."/>
            <person name="Kiezun A."/>
            <person name="Zhu Y."/>
            <person name="Chen Y."/>
            <person name="Kryukov G.V."/>
            <person name="Zhang Q."/>
            <person name="Peshkin L."/>
            <person name="Yang L."/>
            <person name="Bronson R.T."/>
            <person name="Buffenstein R."/>
            <person name="Wang B."/>
            <person name="Han C."/>
            <person name="Li Q."/>
            <person name="Chen L."/>
            <person name="Zhao W."/>
            <person name="Sunyaev S.R."/>
            <person name="Park T.J."/>
            <person name="Zhang G."/>
            <person name="Wang J."/>
            <person name="Gladyshev V.N."/>
        </authorList>
    </citation>
    <scope>NUCLEOTIDE SEQUENCE [LARGE SCALE GENOMIC DNA]</scope>
</reference>
<protein>
    <submittedName>
        <fullName evidence="1">Serine/threonine-protein phosphatase 2A regulatory subunit B'' subunit beta</fullName>
    </submittedName>
</protein>
<dbReference type="STRING" id="10181.G5B571"/>
<dbReference type="EMBL" id="JH168530">
    <property type="protein sequence ID" value="EHB04432.1"/>
    <property type="molecule type" value="Genomic_DNA"/>
</dbReference>